<accession>A0A1K1Z0D2</accession>
<dbReference type="InterPro" id="IPR029016">
    <property type="entry name" value="GAF-like_dom_sf"/>
</dbReference>
<dbReference type="PROSITE" id="PS51077">
    <property type="entry name" value="HTH_ICLR"/>
    <property type="match status" value="1"/>
</dbReference>
<dbReference type="PANTHER" id="PTHR30136:SF35">
    <property type="entry name" value="HTH-TYPE TRANSCRIPTIONAL REGULATOR RV1719"/>
    <property type="match status" value="1"/>
</dbReference>
<dbReference type="PROSITE" id="PS51078">
    <property type="entry name" value="ICLR_ED"/>
    <property type="match status" value="1"/>
</dbReference>
<evidence type="ECO:0000256" key="4">
    <source>
        <dbReference type="SAM" id="MobiDB-lite"/>
    </source>
</evidence>
<dbReference type="Gene3D" id="1.10.10.10">
    <property type="entry name" value="Winged helix-like DNA-binding domain superfamily/Winged helix DNA-binding domain"/>
    <property type="match status" value="1"/>
</dbReference>
<dbReference type="EMBL" id="FPJO01000005">
    <property type="protein sequence ID" value="SFX67754.1"/>
    <property type="molecule type" value="Genomic_DNA"/>
</dbReference>
<dbReference type="Pfam" id="PF09339">
    <property type="entry name" value="HTH_IclR"/>
    <property type="match status" value="1"/>
</dbReference>
<protein>
    <submittedName>
        <fullName evidence="7">Transcriptional regulator, IclR family</fullName>
    </submittedName>
</protein>
<evidence type="ECO:0000256" key="2">
    <source>
        <dbReference type="ARBA" id="ARBA00023125"/>
    </source>
</evidence>
<proteinExistence type="predicted"/>
<dbReference type="GO" id="GO:0045892">
    <property type="term" value="P:negative regulation of DNA-templated transcription"/>
    <property type="evidence" value="ECO:0007669"/>
    <property type="project" value="TreeGrafter"/>
</dbReference>
<dbReference type="InterPro" id="IPR050707">
    <property type="entry name" value="HTH_MetabolicPath_Reg"/>
</dbReference>
<reference evidence="7 8" key="1">
    <citation type="submission" date="2016-11" db="EMBL/GenBank/DDBJ databases">
        <authorList>
            <person name="Jaros S."/>
            <person name="Januszkiewicz K."/>
            <person name="Wedrychowicz H."/>
        </authorList>
    </citation>
    <scope>NUCLEOTIDE SEQUENCE [LARGE SCALE GENOMIC DNA]</scope>
    <source>
        <strain evidence="7 8">OK807</strain>
    </source>
</reference>
<evidence type="ECO:0000259" key="6">
    <source>
        <dbReference type="PROSITE" id="PS51078"/>
    </source>
</evidence>
<evidence type="ECO:0000313" key="7">
    <source>
        <dbReference type="EMBL" id="SFX67754.1"/>
    </source>
</evidence>
<sequence length="274" mass="28913">MSHGRVDGPVTELTPEPEGNGHASGPNRGYTIESLDTGLRLMRLFLTHDTLTVSEAAGLLSVGRSTAHRVLSTLEGRGFAIRDFSGRGYSAGPELVRLGRPAGFGTAVRERLGAVLEDALRRTGETVQSTALIGDRIIVTDGRESPHPVRVMPEVGGTHPAHATSGGKILLSRMTPEQVCAHYPHEELPVATPATLASRSALLAELEEIRSRGFAVSRGESVRGMHTVAVPLAGSSRRDRLALMASAPADRGDDAALARRAGELRLSASLLGTV</sequence>
<keyword evidence="2" id="KW-0238">DNA-binding</keyword>
<dbReference type="InterPro" id="IPR014757">
    <property type="entry name" value="Tscrpt_reg_IclR_C"/>
</dbReference>
<dbReference type="STRING" id="1893.SAMN02787144_1005107"/>
<feature type="domain" description="HTH iclR-type" evidence="5">
    <location>
        <begin position="32"/>
        <end position="93"/>
    </location>
</feature>
<dbReference type="InterPro" id="IPR005471">
    <property type="entry name" value="Tscrpt_reg_IclR_N"/>
</dbReference>
<dbReference type="InterPro" id="IPR036388">
    <property type="entry name" value="WH-like_DNA-bd_sf"/>
</dbReference>
<feature type="region of interest" description="Disordered" evidence="4">
    <location>
        <begin position="1"/>
        <end position="30"/>
    </location>
</feature>
<dbReference type="PANTHER" id="PTHR30136">
    <property type="entry name" value="HELIX-TURN-HELIX TRANSCRIPTIONAL REGULATOR, ICLR FAMILY"/>
    <property type="match status" value="1"/>
</dbReference>
<dbReference type="AlphaFoldDB" id="A0A1K1Z0D2"/>
<feature type="domain" description="IclR-ED" evidence="6">
    <location>
        <begin position="94"/>
        <end position="274"/>
    </location>
</feature>
<dbReference type="SMART" id="SM00346">
    <property type="entry name" value="HTH_ICLR"/>
    <property type="match status" value="1"/>
</dbReference>
<dbReference type="InterPro" id="IPR036390">
    <property type="entry name" value="WH_DNA-bd_sf"/>
</dbReference>
<evidence type="ECO:0000256" key="3">
    <source>
        <dbReference type="ARBA" id="ARBA00023163"/>
    </source>
</evidence>
<dbReference type="GO" id="GO:0003700">
    <property type="term" value="F:DNA-binding transcription factor activity"/>
    <property type="evidence" value="ECO:0007669"/>
    <property type="project" value="TreeGrafter"/>
</dbReference>
<dbReference type="Proteomes" id="UP000181909">
    <property type="component" value="Unassembled WGS sequence"/>
</dbReference>
<dbReference type="OrthoDB" id="7274111at2"/>
<gene>
    <name evidence="7" type="ORF">SAMN02787144_1005107</name>
</gene>
<dbReference type="GO" id="GO:0003677">
    <property type="term" value="F:DNA binding"/>
    <property type="evidence" value="ECO:0007669"/>
    <property type="project" value="UniProtKB-KW"/>
</dbReference>
<evidence type="ECO:0000313" key="8">
    <source>
        <dbReference type="Proteomes" id="UP000181909"/>
    </source>
</evidence>
<dbReference type="RefSeq" id="WP_079179406.1">
    <property type="nucleotide sequence ID" value="NZ_CP108276.1"/>
</dbReference>
<name>A0A1K1Z0D2_STRAR</name>
<dbReference type="Gene3D" id="3.30.450.40">
    <property type="match status" value="1"/>
</dbReference>
<dbReference type="Pfam" id="PF01614">
    <property type="entry name" value="IclR_C"/>
    <property type="match status" value="1"/>
</dbReference>
<organism evidence="7 8">
    <name type="scientific">Streptomyces atratus</name>
    <dbReference type="NCBI Taxonomy" id="1893"/>
    <lineage>
        <taxon>Bacteria</taxon>
        <taxon>Bacillati</taxon>
        <taxon>Actinomycetota</taxon>
        <taxon>Actinomycetes</taxon>
        <taxon>Kitasatosporales</taxon>
        <taxon>Streptomycetaceae</taxon>
        <taxon>Streptomyces</taxon>
    </lineage>
</organism>
<evidence type="ECO:0000256" key="1">
    <source>
        <dbReference type="ARBA" id="ARBA00023015"/>
    </source>
</evidence>
<dbReference type="SUPFAM" id="SSF46785">
    <property type="entry name" value="Winged helix' DNA-binding domain"/>
    <property type="match status" value="1"/>
</dbReference>
<keyword evidence="3" id="KW-0804">Transcription</keyword>
<dbReference type="SUPFAM" id="SSF55781">
    <property type="entry name" value="GAF domain-like"/>
    <property type="match status" value="1"/>
</dbReference>
<keyword evidence="1" id="KW-0805">Transcription regulation</keyword>
<evidence type="ECO:0000259" key="5">
    <source>
        <dbReference type="PROSITE" id="PS51077"/>
    </source>
</evidence>